<dbReference type="AlphaFoldDB" id="A0A381ZKM7"/>
<sequence>MKLRSDLQASSKYPLSATKGSLNRNLVSTRLHQ</sequence>
<reference evidence="2" key="1">
    <citation type="submission" date="2018-05" db="EMBL/GenBank/DDBJ databases">
        <authorList>
            <person name="Lanie J.A."/>
            <person name="Ng W.-L."/>
            <person name="Kazmierczak K.M."/>
            <person name="Andrzejewski T.M."/>
            <person name="Davidsen T.M."/>
            <person name="Wayne K.J."/>
            <person name="Tettelin H."/>
            <person name="Glass J.I."/>
            <person name="Rusch D."/>
            <person name="Podicherti R."/>
            <person name="Tsui H.-C.T."/>
            <person name="Winkler M.E."/>
        </authorList>
    </citation>
    <scope>NUCLEOTIDE SEQUENCE</scope>
</reference>
<proteinExistence type="predicted"/>
<evidence type="ECO:0000256" key="1">
    <source>
        <dbReference type="SAM" id="MobiDB-lite"/>
    </source>
</evidence>
<name>A0A381ZKM7_9ZZZZ</name>
<feature type="region of interest" description="Disordered" evidence="1">
    <location>
        <begin position="1"/>
        <end position="33"/>
    </location>
</feature>
<accession>A0A381ZKM7</accession>
<organism evidence="2">
    <name type="scientific">marine metagenome</name>
    <dbReference type="NCBI Taxonomy" id="408172"/>
    <lineage>
        <taxon>unclassified sequences</taxon>
        <taxon>metagenomes</taxon>
        <taxon>ecological metagenomes</taxon>
    </lineage>
</organism>
<evidence type="ECO:0000313" key="2">
    <source>
        <dbReference type="EMBL" id="SVA89303.1"/>
    </source>
</evidence>
<protein>
    <submittedName>
        <fullName evidence="2">Uncharacterized protein</fullName>
    </submittedName>
</protein>
<feature type="compositionally biased region" description="Polar residues" evidence="1">
    <location>
        <begin position="7"/>
        <end position="33"/>
    </location>
</feature>
<gene>
    <name evidence="2" type="ORF">METZ01_LOCUS142157</name>
</gene>
<dbReference type="EMBL" id="UINC01021540">
    <property type="protein sequence ID" value="SVA89303.1"/>
    <property type="molecule type" value="Genomic_DNA"/>
</dbReference>
<feature type="non-terminal residue" evidence="2">
    <location>
        <position position="33"/>
    </location>
</feature>